<dbReference type="PROSITE" id="PS51898">
    <property type="entry name" value="TYR_RECOMBINASE"/>
    <property type="match status" value="1"/>
</dbReference>
<evidence type="ECO:0000259" key="6">
    <source>
        <dbReference type="PROSITE" id="PS51898"/>
    </source>
</evidence>
<dbReference type="Pfam" id="PF13495">
    <property type="entry name" value="Phage_int_SAM_4"/>
    <property type="match status" value="1"/>
</dbReference>
<evidence type="ECO:0000259" key="7">
    <source>
        <dbReference type="PROSITE" id="PS51900"/>
    </source>
</evidence>
<dbReference type="InterPro" id="IPR013762">
    <property type="entry name" value="Integrase-like_cat_sf"/>
</dbReference>
<dbReference type="GO" id="GO:0003677">
    <property type="term" value="F:DNA binding"/>
    <property type="evidence" value="ECO:0007669"/>
    <property type="project" value="UniProtKB-UniRule"/>
</dbReference>
<dbReference type="PANTHER" id="PTHR30349">
    <property type="entry name" value="PHAGE INTEGRASE-RELATED"/>
    <property type="match status" value="1"/>
</dbReference>
<dbReference type="SUPFAM" id="SSF56349">
    <property type="entry name" value="DNA breaking-rejoining enzymes"/>
    <property type="match status" value="1"/>
</dbReference>
<keyword evidence="9" id="KW-1185">Reference proteome</keyword>
<dbReference type="InterPro" id="IPR044068">
    <property type="entry name" value="CB"/>
</dbReference>
<comment type="caution">
    <text evidence="8">The sequence shown here is derived from an EMBL/GenBank/DDBJ whole genome shotgun (WGS) entry which is preliminary data.</text>
</comment>
<dbReference type="InterPro" id="IPR004107">
    <property type="entry name" value="Integrase_SAM-like_N"/>
</dbReference>
<evidence type="ECO:0000313" key="8">
    <source>
        <dbReference type="EMBL" id="MBF2707775.1"/>
    </source>
</evidence>
<dbReference type="NCBIfam" id="NF040815">
    <property type="entry name" value="recomb_XerA_Arch"/>
    <property type="match status" value="1"/>
</dbReference>
<sequence>MNWNSKIITHRGSKRIAVYFEKNAELITRIKKLEGSRWSQTLGVWHLPDTEENRIRFKLTPLSHTIPSSEGITQIEKFKQYLRSKRYSENTIMTYSEALKSFLVFYREKPIANITNEDVIVYNNEYILKNNLSASYQNQIINSIKLFFKIIKDSKIVIADLHRPKNAKNLPNVLSKEETFRLIDLTTNLKHKTLLALIYSAGLRISEAIDMKITDIDSQRMLIHVKNAKGKKDRYTLLSNKVLGLLKEYYTIYKPKTFLFEGQYGGQYSSRSAQSVLHQSAKKAGITKQISLHTLRHSFATHLLENGTDLRYIQDLLGHSSPKTTMIYTHVSSTSLKNIKNPFDM</sequence>
<organism evidence="8 9">
    <name type="scientific">Flavobacterium soyangense</name>
    <dbReference type="NCBI Taxonomy" id="2023265"/>
    <lineage>
        <taxon>Bacteria</taxon>
        <taxon>Pseudomonadati</taxon>
        <taxon>Bacteroidota</taxon>
        <taxon>Flavobacteriia</taxon>
        <taxon>Flavobacteriales</taxon>
        <taxon>Flavobacteriaceae</taxon>
        <taxon>Flavobacterium</taxon>
    </lineage>
</organism>
<keyword evidence="3 5" id="KW-0238">DNA-binding</keyword>
<gene>
    <name evidence="8" type="ORF">IR213_04100</name>
</gene>
<evidence type="ECO:0000256" key="5">
    <source>
        <dbReference type="PROSITE-ProRule" id="PRU01248"/>
    </source>
</evidence>
<protein>
    <submittedName>
        <fullName evidence="8">Site-specific integrase</fullName>
    </submittedName>
</protein>
<dbReference type="RefSeq" id="WP_194311041.1">
    <property type="nucleotide sequence ID" value="NZ_JADHEC010000006.1"/>
</dbReference>
<evidence type="ECO:0000313" key="9">
    <source>
        <dbReference type="Proteomes" id="UP000646211"/>
    </source>
</evidence>
<reference evidence="8" key="1">
    <citation type="submission" date="2020-11" db="EMBL/GenBank/DDBJ databases">
        <title>Genome of Flavobacterium soyangense.</title>
        <authorList>
            <person name="Liu Q."/>
            <person name="Xin Y.-H."/>
        </authorList>
    </citation>
    <scope>NUCLEOTIDE SEQUENCE</scope>
    <source>
        <strain evidence="8">CGMCC 1.13493</strain>
    </source>
</reference>
<dbReference type="GO" id="GO:0015074">
    <property type="term" value="P:DNA integration"/>
    <property type="evidence" value="ECO:0007669"/>
    <property type="project" value="UniProtKB-KW"/>
</dbReference>
<dbReference type="Pfam" id="PF00589">
    <property type="entry name" value="Phage_integrase"/>
    <property type="match status" value="1"/>
</dbReference>
<dbReference type="GO" id="GO:0006310">
    <property type="term" value="P:DNA recombination"/>
    <property type="evidence" value="ECO:0007669"/>
    <property type="project" value="UniProtKB-KW"/>
</dbReference>
<dbReference type="EMBL" id="JADHEC010000006">
    <property type="protein sequence ID" value="MBF2707775.1"/>
    <property type="molecule type" value="Genomic_DNA"/>
</dbReference>
<dbReference type="Gene3D" id="1.10.150.130">
    <property type="match status" value="1"/>
</dbReference>
<dbReference type="InterPro" id="IPR011010">
    <property type="entry name" value="DNA_brk_join_enz"/>
</dbReference>
<dbReference type="InterPro" id="IPR010998">
    <property type="entry name" value="Integrase_recombinase_N"/>
</dbReference>
<dbReference type="AlphaFoldDB" id="A0A930XTR7"/>
<name>A0A930XTR7_9FLAO</name>
<dbReference type="PANTHER" id="PTHR30349:SF64">
    <property type="entry name" value="PROPHAGE INTEGRASE INTD-RELATED"/>
    <property type="match status" value="1"/>
</dbReference>
<dbReference type="InterPro" id="IPR002104">
    <property type="entry name" value="Integrase_catalytic"/>
</dbReference>
<dbReference type="Gene3D" id="1.10.443.10">
    <property type="entry name" value="Intergrase catalytic core"/>
    <property type="match status" value="1"/>
</dbReference>
<dbReference type="Proteomes" id="UP000646211">
    <property type="component" value="Unassembled WGS sequence"/>
</dbReference>
<evidence type="ECO:0000256" key="3">
    <source>
        <dbReference type="ARBA" id="ARBA00023125"/>
    </source>
</evidence>
<keyword evidence="4" id="KW-0233">DNA recombination</keyword>
<keyword evidence="2" id="KW-0229">DNA integration</keyword>
<dbReference type="InterPro" id="IPR050090">
    <property type="entry name" value="Tyrosine_recombinase_XerCD"/>
</dbReference>
<dbReference type="PROSITE" id="PS51900">
    <property type="entry name" value="CB"/>
    <property type="match status" value="1"/>
</dbReference>
<proteinExistence type="inferred from homology"/>
<feature type="domain" description="Core-binding (CB)" evidence="7">
    <location>
        <begin position="69"/>
        <end position="152"/>
    </location>
</feature>
<comment type="similarity">
    <text evidence="1">Belongs to the 'phage' integrase family.</text>
</comment>
<evidence type="ECO:0000256" key="1">
    <source>
        <dbReference type="ARBA" id="ARBA00008857"/>
    </source>
</evidence>
<evidence type="ECO:0000256" key="2">
    <source>
        <dbReference type="ARBA" id="ARBA00022908"/>
    </source>
</evidence>
<feature type="domain" description="Tyr recombinase" evidence="6">
    <location>
        <begin position="169"/>
        <end position="341"/>
    </location>
</feature>
<accession>A0A930XTR7</accession>
<evidence type="ECO:0000256" key="4">
    <source>
        <dbReference type="ARBA" id="ARBA00023172"/>
    </source>
</evidence>